<feature type="domain" description="Transposase IS701-like DDE" evidence="1">
    <location>
        <begin position="75"/>
        <end position="267"/>
    </location>
</feature>
<dbReference type="EMBL" id="CABR01000082">
    <property type="protein sequence ID" value="CBI10333.1"/>
    <property type="molecule type" value="Genomic_DNA"/>
</dbReference>
<gene>
    <name evidence="2" type="ORF">CARN7_1111</name>
</gene>
<evidence type="ECO:0000313" key="2">
    <source>
        <dbReference type="EMBL" id="CBI10333.1"/>
    </source>
</evidence>
<dbReference type="PANTHER" id="PTHR33627:SF1">
    <property type="entry name" value="TRANSPOSASE"/>
    <property type="match status" value="1"/>
</dbReference>
<comment type="caution">
    <text evidence="2">The sequence shown here is derived from an EMBL/GenBank/DDBJ whole genome shotgun (WGS) entry which is preliminary data.</text>
</comment>
<dbReference type="InterPro" id="IPR039365">
    <property type="entry name" value="IS701-like"/>
</dbReference>
<dbReference type="Pfam" id="PF13546">
    <property type="entry name" value="DDE_5"/>
    <property type="match status" value="1"/>
</dbReference>
<dbReference type="SUPFAM" id="SSF53098">
    <property type="entry name" value="Ribonuclease H-like"/>
    <property type="match status" value="1"/>
</dbReference>
<reference evidence="2" key="1">
    <citation type="submission" date="2009-10" db="EMBL/GenBank/DDBJ databases">
        <title>Diversity of trophic interactions inside an arsenic-rich microbial ecosystem.</title>
        <authorList>
            <person name="Bertin P.N."/>
            <person name="Heinrich-Salmeron A."/>
            <person name="Pelletier E."/>
            <person name="Goulhen-Chollet F."/>
            <person name="Arsene-Ploetze F."/>
            <person name="Gallien S."/>
            <person name="Calteau A."/>
            <person name="Vallenet D."/>
            <person name="Casiot C."/>
            <person name="Chane-Woon-Ming B."/>
            <person name="Giloteaux L."/>
            <person name="Barakat M."/>
            <person name="Bonnefoy V."/>
            <person name="Bruneel O."/>
            <person name="Chandler M."/>
            <person name="Cleiss J."/>
            <person name="Duran R."/>
            <person name="Elbaz-Poulichet F."/>
            <person name="Fonknechten N."/>
            <person name="Lauga B."/>
            <person name="Mornico D."/>
            <person name="Ortet P."/>
            <person name="Schaeffer C."/>
            <person name="Siguier P."/>
            <person name="Alexander Thil Smith A."/>
            <person name="Van Dorsselaer A."/>
            <person name="Weissenbach J."/>
            <person name="Medigue C."/>
            <person name="Le Paslier D."/>
        </authorList>
    </citation>
    <scope>NUCLEOTIDE SEQUENCE</scope>
</reference>
<accession>E6QSW1</accession>
<dbReference type="InterPro" id="IPR038721">
    <property type="entry name" value="IS701-like_DDE_dom"/>
</dbReference>
<name>E6QSW1_9ZZZZ</name>
<protein>
    <recommendedName>
        <fullName evidence="1">Transposase IS701-like DDE domain-containing protein</fullName>
    </recommendedName>
</protein>
<proteinExistence type="predicted"/>
<dbReference type="InterPro" id="IPR012337">
    <property type="entry name" value="RNaseH-like_sf"/>
</dbReference>
<sequence length="496" mass="56016">MNHGTKALGLPDLTANMLRDGGCLIDNLFADLWKQMGMKAKLKRLGFHKRSGTPSHELVFALMIWVWLKVDSIGMFARESLKSFSLASKDALYAALNQENWNWRRLHLDMALQAARAISIKGQPSAYVLDDSIKVRHGKKMPGVFSHFDHTSGRHVMGQQVLTLGLSSAAGFVPIDSELFISETRAQALSQPFGDGRSVAAIRYRVAMNQTKPQMAGEMIRRAQRAGIDAEYLLADAWFGTKAMIRIAEEQLLTPILRMKKNIMKYRLTEYRAGESTCRDLDVKALYQSCIRGQWQKIAGQPYQAKALDVELNLSQPGELESWVKVRLLFVRGADMEEKAQVDKHDWAVFLTTDISLAPQRLLELYAMRWAIEVYFKEAKQYLGFLQEQSNHYAAYVASIHLTSMRFCMLVIAKSSEQAAGISQVRNQLIANATTIDYATRLWQVFHAVITGALDEMKILLGDMAAQVMNAIEHHVQSFFVQALQLDARTLRLEAR</sequence>
<dbReference type="PANTHER" id="PTHR33627">
    <property type="entry name" value="TRANSPOSASE"/>
    <property type="match status" value="1"/>
</dbReference>
<organism evidence="2">
    <name type="scientific">mine drainage metagenome</name>
    <dbReference type="NCBI Taxonomy" id="410659"/>
    <lineage>
        <taxon>unclassified sequences</taxon>
        <taxon>metagenomes</taxon>
        <taxon>ecological metagenomes</taxon>
    </lineage>
</organism>
<dbReference type="AlphaFoldDB" id="E6QSW1"/>
<dbReference type="Gene3D" id="3.90.350.10">
    <property type="entry name" value="Transposase Inhibitor Protein From Tn5, Chain A, domain 1"/>
    <property type="match status" value="1"/>
</dbReference>
<evidence type="ECO:0000259" key="1">
    <source>
        <dbReference type="Pfam" id="PF13546"/>
    </source>
</evidence>